<evidence type="ECO:0000313" key="2">
    <source>
        <dbReference type="Proteomes" id="UP000250321"/>
    </source>
</evidence>
<reference evidence="1 2" key="1">
    <citation type="submission" date="2018-02" db="EMBL/GenBank/DDBJ databases">
        <title>Draft genome of wild Prunus yedoensis var. nudiflora.</title>
        <authorList>
            <person name="Baek S."/>
            <person name="Kim J.-H."/>
            <person name="Choi K."/>
            <person name="Kim G.-B."/>
            <person name="Cho A."/>
            <person name="Jang H."/>
            <person name="Shin C.-H."/>
            <person name="Yu H.-J."/>
            <person name="Mun J.-H."/>
        </authorList>
    </citation>
    <scope>NUCLEOTIDE SEQUENCE [LARGE SCALE GENOMIC DNA]</scope>
    <source>
        <strain evidence="2">cv. Jeju island</strain>
        <tissue evidence="1">Leaf</tissue>
    </source>
</reference>
<dbReference type="Proteomes" id="UP000250321">
    <property type="component" value="Unassembled WGS sequence"/>
</dbReference>
<dbReference type="AlphaFoldDB" id="A0A314YVI3"/>
<organism evidence="1 2">
    <name type="scientific">Prunus yedoensis var. nudiflora</name>
    <dbReference type="NCBI Taxonomy" id="2094558"/>
    <lineage>
        <taxon>Eukaryota</taxon>
        <taxon>Viridiplantae</taxon>
        <taxon>Streptophyta</taxon>
        <taxon>Embryophyta</taxon>
        <taxon>Tracheophyta</taxon>
        <taxon>Spermatophyta</taxon>
        <taxon>Magnoliopsida</taxon>
        <taxon>eudicotyledons</taxon>
        <taxon>Gunneridae</taxon>
        <taxon>Pentapetalae</taxon>
        <taxon>rosids</taxon>
        <taxon>fabids</taxon>
        <taxon>Rosales</taxon>
        <taxon>Rosaceae</taxon>
        <taxon>Amygdaloideae</taxon>
        <taxon>Amygdaleae</taxon>
        <taxon>Prunus</taxon>
    </lineage>
</organism>
<protein>
    <submittedName>
        <fullName evidence="1">Uncharacterized protein</fullName>
    </submittedName>
</protein>
<proteinExistence type="predicted"/>
<dbReference type="EMBL" id="PJQY01000638">
    <property type="protein sequence ID" value="PQQ09184.1"/>
    <property type="molecule type" value="Genomic_DNA"/>
</dbReference>
<gene>
    <name evidence="1" type="ORF">Pyn_10130</name>
</gene>
<keyword evidence="2" id="KW-1185">Reference proteome</keyword>
<evidence type="ECO:0000313" key="1">
    <source>
        <dbReference type="EMBL" id="PQQ09184.1"/>
    </source>
</evidence>
<sequence length="85" mass="9657">MVTKWVKGVWCLAAKMKSKIHGCEEPNKPPNRFKKLQEKRAYLVNPFKGWPQMHQGKEGIGNFGSKVCTETISYSSGKWVSSRGE</sequence>
<name>A0A314YVI3_PRUYE</name>
<comment type="caution">
    <text evidence="1">The sequence shown here is derived from an EMBL/GenBank/DDBJ whole genome shotgun (WGS) entry which is preliminary data.</text>
</comment>
<accession>A0A314YVI3</accession>